<dbReference type="InterPro" id="IPR055414">
    <property type="entry name" value="LRR_R13L4/SHOC2-like"/>
</dbReference>
<feature type="domain" description="NB-ARC" evidence="7">
    <location>
        <begin position="163"/>
        <end position="336"/>
    </location>
</feature>
<dbReference type="PANTHER" id="PTHR36766:SF42">
    <property type="entry name" value="NB-ARC DOMAIN DISEASE RESISTANCE PROTEIN"/>
    <property type="match status" value="1"/>
</dbReference>
<dbReference type="SUPFAM" id="SSF52540">
    <property type="entry name" value="P-loop containing nucleoside triphosphate hydrolases"/>
    <property type="match status" value="1"/>
</dbReference>
<evidence type="ECO:0000259" key="7">
    <source>
        <dbReference type="Pfam" id="PF00931"/>
    </source>
</evidence>
<evidence type="ECO:0000256" key="5">
    <source>
        <dbReference type="ARBA" id="ARBA00022840"/>
    </source>
</evidence>
<dbReference type="EMBL" id="KI536978">
    <property type="protein sequence ID" value="ESR36339.1"/>
    <property type="molecule type" value="Genomic_DNA"/>
</dbReference>
<keyword evidence="5" id="KW-0067">ATP-binding</keyword>
<evidence type="ECO:0000256" key="2">
    <source>
        <dbReference type="ARBA" id="ARBA00022737"/>
    </source>
</evidence>
<dbReference type="SUPFAM" id="SSF52058">
    <property type="entry name" value="L domain-like"/>
    <property type="match status" value="1"/>
</dbReference>
<name>V4SBY8_CITCL</name>
<dbReference type="FunFam" id="3.40.50.300:FF:001091">
    <property type="entry name" value="Probable disease resistance protein At1g61300"/>
    <property type="match status" value="1"/>
</dbReference>
<evidence type="ECO:0000259" key="11">
    <source>
        <dbReference type="Pfam" id="PF25019"/>
    </source>
</evidence>
<accession>V4SBY8</accession>
<keyword evidence="4" id="KW-0611">Plant defense</keyword>
<protein>
    <submittedName>
        <fullName evidence="12">Uncharacterized protein</fullName>
    </submittedName>
</protein>
<keyword evidence="6" id="KW-0175">Coiled coil</keyword>
<dbReference type="KEGG" id="cic:CICLE_v10027705mg"/>
<dbReference type="Gene3D" id="1.10.8.430">
    <property type="entry name" value="Helical domain of apoptotic protease-activating factors"/>
    <property type="match status" value="1"/>
</dbReference>
<sequence length="1144" mass="129589">MAEAILQVVLDNLNSLIKNELGLLHGVEKEMEKLSSTLSTIQAVLEDAEEKQLKDKALQNWLRKLKDAAYEVDDLLDEYKTEASRLADDNKVHAAYLTCFRPNVLFYHNIGNRIKDAREMLDGIAEERIKFHLREAVADRRVEVRARRETGSVVAQPEVYGREEDKEKIVERLVKDVAGSDDISIYPIVGMGGLGKTTLAQLVFNDDRIKRHFEFRIWVFVFEDFNVRRLMTDIITSSGGNVSEAWNLDLLQRRLKDMLDGKRYLLVLDDVWNEDQEKWDQLKCTLTCGSKGSSVVVTTRLAKVASIVGTLPVYRLSDLSEDDCWLLFKQRAFGNDTEPPMNILAIAKEIVKKCKGVPLAAKTLGSLMHFKSNENEWLHVKDSELWNLPQEENSILPALRLSYANLPVELRQCFAFCAVFPKNAEIKKERLIHLWMANGFISSKGSLEAEAVGNEIFNELYWRSLIQDFAGDNGSTYNQIYKMHDLVHDLAQSIAGDECCITKAERPSDHLSRQTRHVTFTLSKDSFTIPHALYRVEFSRTLLIQPTYPIILTNSGECPSDISKFHRLRALEFIDPRLTKLSPAIGKLKHLRYLDLTNALIKFLPKSLCSLWNLQILKLECCTALRRLPHHMKRLKNLHHLYLNGCSSLTSMPPKLRQMTALKTLPIFIVGRKKGYRLDELQGLNLSGQLHIKHLERVGNPMDAVEASLGEKPNLRGLFLSWESDSESELRGNAEMVLRALEPHSNLEALEISGYNGINFPLWVSSPVLNNLVSMGLKNFNCLELPPVGKLPSLKHLSISGMKHVKYIDHYFYGEGVKVFQSLETLSIYESPSLEKLSIEQGRNTLPCLTHLFISGCPSLTLPFLPSLMELRVQPCSEAFLHSISNLNKLTNLSIEGNDKMTLPDSIFLNLTSLQSLSMRYFTKLKALPTDLRSLNALKSLYIGKCYELESLPGQGLQCLNSLESLYIEDCKKFNCLSDGLKHLTALQNLSLVGVPELVDFPDGLQHLVSLKHLGFHGQGNVHNPVGSLTALPETWQHIPSLEALAVTGFPNLTSLPYWLGNLTSLRFLQFSRCCKLKCLPASIKNLINLQTLDLWGCPELEKRCEKETGEDWHKIAHIPFVELSSKTLVEEESSNCCMRLFER</sequence>
<dbReference type="InterPro" id="IPR042197">
    <property type="entry name" value="Apaf_helical"/>
</dbReference>
<evidence type="ECO:0000259" key="10">
    <source>
        <dbReference type="Pfam" id="PF23598"/>
    </source>
</evidence>
<dbReference type="InterPro" id="IPR036388">
    <property type="entry name" value="WH-like_DNA-bd_sf"/>
</dbReference>
<dbReference type="OMA" id="NIVHISH"/>
<gene>
    <name evidence="12" type="ORF">CICLE_v10027705mg</name>
</gene>
<feature type="domain" description="Disease resistance R13L4/SHOC-2-like LRR" evidence="10">
    <location>
        <begin position="874"/>
        <end position="1060"/>
    </location>
</feature>
<dbReference type="SUPFAM" id="SSF52047">
    <property type="entry name" value="RNI-like"/>
    <property type="match status" value="1"/>
</dbReference>
<dbReference type="GO" id="GO:0006952">
    <property type="term" value="P:defense response"/>
    <property type="evidence" value="ECO:0007669"/>
    <property type="project" value="UniProtKB-KW"/>
</dbReference>
<dbReference type="Gene3D" id="1.10.10.10">
    <property type="entry name" value="Winged helix-like DNA-binding domain superfamily/Winged helix DNA-binding domain"/>
    <property type="match status" value="1"/>
</dbReference>
<dbReference type="eggNOG" id="KOG4658">
    <property type="taxonomic scope" value="Eukaryota"/>
</dbReference>
<evidence type="ECO:0000313" key="12">
    <source>
        <dbReference type="EMBL" id="ESR36340.1"/>
    </source>
</evidence>
<dbReference type="PRINTS" id="PR00364">
    <property type="entry name" value="DISEASERSIST"/>
</dbReference>
<evidence type="ECO:0000256" key="4">
    <source>
        <dbReference type="ARBA" id="ARBA00022821"/>
    </source>
</evidence>
<keyword evidence="3" id="KW-0547">Nucleotide-binding</keyword>
<feature type="domain" description="R13L1/DRL21-like LRR repeat region" evidence="11">
    <location>
        <begin position="678"/>
        <end position="802"/>
    </location>
</feature>
<dbReference type="Pfam" id="PF23559">
    <property type="entry name" value="WHD_DRP"/>
    <property type="match status" value="1"/>
</dbReference>
<dbReference type="InterPro" id="IPR056789">
    <property type="entry name" value="LRR_R13L1-DRL21"/>
</dbReference>
<dbReference type="CDD" id="cd14798">
    <property type="entry name" value="RX-CC_like"/>
    <property type="match status" value="1"/>
</dbReference>
<keyword evidence="1" id="KW-0433">Leucine-rich repeat</keyword>
<evidence type="ECO:0000313" key="13">
    <source>
        <dbReference type="Proteomes" id="UP000030687"/>
    </source>
</evidence>
<dbReference type="Gene3D" id="3.40.50.300">
    <property type="entry name" value="P-loop containing nucleotide triphosphate hydrolases"/>
    <property type="match status" value="1"/>
</dbReference>
<dbReference type="EMBL" id="KI536978">
    <property type="protein sequence ID" value="ESR36340.1"/>
    <property type="molecule type" value="Genomic_DNA"/>
</dbReference>
<dbReference type="InterPro" id="IPR038005">
    <property type="entry name" value="RX-like_CC"/>
</dbReference>
<dbReference type="PANTHER" id="PTHR36766">
    <property type="entry name" value="PLANT BROAD-SPECTRUM MILDEW RESISTANCE PROTEIN RPW8"/>
    <property type="match status" value="1"/>
</dbReference>
<keyword evidence="13" id="KW-1185">Reference proteome</keyword>
<evidence type="ECO:0000259" key="8">
    <source>
        <dbReference type="Pfam" id="PF18052"/>
    </source>
</evidence>
<dbReference type="Gene3D" id="1.20.5.4130">
    <property type="match status" value="1"/>
</dbReference>
<dbReference type="AlphaFoldDB" id="V4SBY8"/>
<dbReference type="Pfam" id="PF23598">
    <property type="entry name" value="LRR_14"/>
    <property type="match status" value="1"/>
</dbReference>
<feature type="domain" description="Disease resistance protein winged helix" evidence="9">
    <location>
        <begin position="419"/>
        <end position="491"/>
    </location>
</feature>
<dbReference type="InterPro" id="IPR027417">
    <property type="entry name" value="P-loop_NTPase"/>
</dbReference>
<evidence type="ECO:0000256" key="6">
    <source>
        <dbReference type="SAM" id="Coils"/>
    </source>
</evidence>
<dbReference type="Proteomes" id="UP000030687">
    <property type="component" value="Unassembled WGS sequence"/>
</dbReference>
<dbReference type="Pfam" id="PF25019">
    <property type="entry name" value="LRR_R13L1-DRL21"/>
    <property type="match status" value="1"/>
</dbReference>
<dbReference type="OrthoDB" id="2973320at2759"/>
<dbReference type="InterPro" id="IPR041118">
    <property type="entry name" value="Rx_N"/>
</dbReference>
<dbReference type="FunFam" id="1.10.10.10:FF:000322">
    <property type="entry name" value="Probable disease resistance protein At1g63360"/>
    <property type="match status" value="1"/>
</dbReference>
<dbReference type="Gene3D" id="3.80.10.10">
    <property type="entry name" value="Ribonuclease Inhibitor"/>
    <property type="match status" value="3"/>
</dbReference>
<dbReference type="InterPro" id="IPR032675">
    <property type="entry name" value="LRR_dom_sf"/>
</dbReference>
<evidence type="ECO:0000259" key="9">
    <source>
        <dbReference type="Pfam" id="PF23559"/>
    </source>
</evidence>
<dbReference type="InterPro" id="IPR002182">
    <property type="entry name" value="NB-ARC"/>
</dbReference>
<dbReference type="Gramene" id="ESR36340">
    <property type="protein sequence ID" value="ESR36340"/>
    <property type="gene ID" value="CICLE_v10027705mg"/>
</dbReference>
<dbReference type="InParanoid" id="V4SBY8"/>
<dbReference type="Pfam" id="PF00931">
    <property type="entry name" value="NB-ARC"/>
    <property type="match status" value="1"/>
</dbReference>
<evidence type="ECO:0000256" key="3">
    <source>
        <dbReference type="ARBA" id="ARBA00022741"/>
    </source>
</evidence>
<reference evidence="12 13" key="1">
    <citation type="submission" date="2013-10" db="EMBL/GenBank/DDBJ databases">
        <authorList>
            <consortium name="International Citrus Genome Consortium"/>
            <person name="Jenkins J."/>
            <person name="Schmutz J."/>
            <person name="Prochnik S."/>
            <person name="Rokhsar D."/>
            <person name="Gmitter F."/>
            <person name="Ollitrault P."/>
            <person name="Machado M."/>
            <person name="Talon M."/>
            <person name="Wincker P."/>
            <person name="Jaillon O."/>
            <person name="Morgante M."/>
        </authorList>
    </citation>
    <scope>NUCLEOTIDE SEQUENCE</scope>
    <source>
        <strain evidence="13">cv. Clemenules</strain>
    </source>
</reference>
<keyword evidence="2" id="KW-0677">Repeat</keyword>
<dbReference type="InterPro" id="IPR058922">
    <property type="entry name" value="WHD_DRP"/>
</dbReference>
<organism evidence="12 13">
    <name type="scientific">Citrus clementina</name>
    <name type="common">Clementine</name>
    <name type="synonym">Citrus deliciosa x Citrus sinensis</name>
    <dbReference type="NCBI Taxonomy" id="85681"/>
    <lineage>
        <taxon>Eukaryota</taxon>
        <taxon>Viridiplantae</taxon>
        <taxon>Streptophyta</taxon>
        <taxon>Embryophyta</taxon>
        <taxon>Tracheophyta</taxon>
        <taxon>Spermatophyta</taxon>
        <taxon>Magnoliopsida</taxon>
        <taxon>eudicotyledons</taxon>
        <taxon>Gunneridae</taxon>
        <taxon>Pentapetalae</taxon>
        <taxon>rosids</taxon>
        <taxon>malvids</taxon>
        <taxon>Sapindales</taxon>
        <taxon>Rutaceae</taxon>
        <taxon>Aurantioideae</taxon>
        <taxon>Citrus</taxon>
    </lineage>
</organism>
<dbReference type="GO" id="GO:0043531">
    <property type="term" value="F:ADP binding"/>
    <property type="evidence" value="ECO:0007669"/>
    <property type="project" value="InterPro"/>
</dbReference>
<dbReference type="Gramene" id="ESR36339">
    <property type="protein sequence ID" value="ESR36339"/>
    <property type="gene ID" value="CICLE_v10027705mg"/>
</dbReference>
<feature type="domain" description="Disease resistance N-terminal" evidence="8">
    <location>
        <begin position="6"/>
        <end position="88"/>
    </location>
</feature>
<dbReference type="GO" id="GO:0051707">
    <property type="term" value="P:response to other organism"/>
    <property type="evidence" value="ECO:0007669"/>
    <property type="project" value="UniProtKB-ARBA"/>
</dbReference>
<evidence type="ECO:0000256" key="1">
    <source>
        <dbReference type="ARBA" id="ARBA00022614"/>
    </source>
</evidence>
<dbReference type="GO" id="GO:0005524">
    <property type="term" value="F:ATP binding"/>
    <property type="evidence" value="ECO:0007669"/>
    <property type="project" value="UniProtKB-KW"/>
</dbReference>
<dbReference type="Pfam" id="PF18052">
    <property type="entry name" value="Rx_N"/>
    <property type="match status" value="1"/>
</dbReference>
<feature type="coiled-coil region" evidence="6">
    <location>
        <begin position="31"/>
        <end position="78"/>
    </location>
</feature>
<proteinExistence type="predicted"/>